<feature type="transmembrane region" description="Helical" evidence="6">
    <location>
        <begin position="40"/>
        <end position="59"/>
    </location>
</feature>
<feature type="transmembrane region" description="Helical" evidence="6">
    <location>
        <begin position="346"/>
        <end position="368"/>
    </location>
</feature>
<dbReference type="PIRSF" id="PIRSF006060">
    <property type="entry name" value="AA_transporter"/>
    <property type="match status" value="1"/>
</dbReference>
<dbReference type="OrthoDB" id="178667at2"/>
<evidence type="ECO:0000256" key="4">
    <source>
        <dbReference type="ARBA" id="ARBA00022989"/>
    </source>
</evidence>
<feature type="transmembrane region" description="Helical" evidence="6">
    <location>
        <begin position="149"/>
        <end position="167"/>
    </location>
</feature>
<dbReference type="Gene3D" id="1.20.1740.10">
    <property type="entry name" value="Amino acid/polyamine transporter I"/>
    <property type="match status" value="1"/>
</dbReference>
<dbReference type="PANTHER" id="PTHR42770">
    <property type="entry name" value="AMINO ACID TRANSPORTER-RELATED"/>
    <property type="match status" value="1"/>
</dbReference>
<keyword evidence="2" id="KW-1003">Cell membrane</keyword>
<feature type="transmembrane region" description="Helical" evidence="6">
    <location>
        <begin position="119"/>
        <end position="137"/>
    </location>
</feature>
<evidence type="ECO:0000256" key="6">
    <source>
        <dbReference type="SAM" id="Phobius"/>
    </source>
</evidence>
<name>A0A1M6AT64_9FIRM</name>
<accession>A0A1M6AT64</accession>
<dbReference type="InterPro" id="IPR002293">
    <property type="entry name" value="AA/rel_permease1"/>
</dbReference>
<dbReference type="GO" id="GO:0022857">
    <property type="term" value="F:transmembrane transporter activity"/>
    <property type="evidence" value="ECO:0007669"/>
    <property type="project" value="InterPro"/>
</dbReference>
<dbReference type="STRING" id="1121476.SAMN02745751_00238"/>
<dbReference type="Pfam" id="PF13520">
    <property type="entry name" value="AA_permease_2"/>
    <property type="match status" value="1"/>
</dbReference>
<dbReference type="AlphaFoldDB" id="A0A1M6AT64"/>
<feature type="transmembrane region" description="Helical" evidence="6">
    <location>
        <begin position="268"/>
        <end position="295"/>
    </location>
</feature>
<dbReference type="InterPro" id="IPR050367">
    <property type="entry name" value="APC_superfamily"/>
</dbReference>
<feature type="transmembrane region" description="Helical" evidence="6">
    <location>
        <begin position="80"/>
        <end position="99"/>
    </location>
</feature>
<evidence type="ECO:0000256" key="3">
    <source>
        <dbReference type="ARBA" id="ARBA00022692"/>
    </source>
</evidence>
<comment type="subcellular location">
    <subcellularLocation>
        <location evidence="1">Cell membrane</location>
        <topology evidence="1">Multi-pass membrane protein</topology>
    </subcellularLocation>
</comment>
<feature type="transmembrane region" description="Helical" evidence="6">
    <location>
        <begin position="226"/>
        <end position="248"/>
    </location>
</feature>
<dbReference type="GO" id="GO:0005886">
    <property type="term" value="C:plasma membrane"/>
    <property type="evidence" value="ECO:0007669"/>
    <property type="project" value="UniProtKB-SubCell"/>
</dbReference>
<sequence length="459" mass="51142">MSNQLKKELSMHQVIAMAAGGMIAAWMVEIKYWFELSGPGSFLALAVCALFVLPLCLVYSEMTSMLPFAGGENVWISNAFNWDIGFFSGWALILLYVMAMPTVSYGIATMSGYIYPLEFNQVKVIAAIILVLWYILTNFEIKWLARIQSVMFWSTLCVSVFASITFITSDSWSYANLASSPSWFPNGFTGFSAAVGLLIMKFVGFDLIPQLAEEANFPTKKLWKTFIISLGLTLLVYGLAVFGVGGIVTSQWVMETDIVDPRVADIIGMHWLGLAIVIMGTITCITTLSGFWLSASRTIYGAARQRQLTSKLVAINKYGQPWKANLAVGVLSIYFTVFAPESWINYIYSIYGVTAGLVYFMVAVSFLILRKKQPNWERPFKAQAGSFIGIVSVLFTVYIIYTCAAAMSFSSWMVLLLYFALGFGFYVYAKAKQKSDPENWTAHILTPDDKEQIEIDSAQ</sequence>
<keyword evidence="4 6" id="KW-1133">Transmembrane helix</keyword>
<protein>
    <submittedName>
        <fullName evidence="7">Basic amino acid/polyamine antiporter, APA family</fullName>
    </submittedName>
</protein>
<proteinExistence type="predicted"/>
<feature type="transmembrane region" description="Helical" evidence="6">
    <location>
        <begin position="12"/>
        <end position="34"/>
    </location>
</feature>
<feature type="transmembrane region" description="Helical" evidence="6">
    <location>
        <begin position="322"/>
        <end position="340"/>
    </location>
</feature>
<keyword evidence="3 6" id="KW-0812">Transmembrane</keyword>
<evidence type="ECO:0000256" key="5">
    <source>
        <dbReference type="ARBA" id="ARBA00023136"/>
    </source>
</evidence>
<feature type="transmembrane region" description="Helical" evidence="6">
    <location>
        <begin position="380"/>
        <end position="401"/>
    </location>
</feature>
<organism evidence="7 8">
    <name type="scientific">Dethiosulfatibacter aminovorans DSM 17477</name>
    <dbReference type="NCBI Taxonomy" id="1121476"/>
    <lineage>
        <taxon>Bacteria</taxon>
        <taxon>Bacillati</taxon>
        <taxon>Bacillota</taxon>
        <taxon>Tissierellia</taxon>
        <taxon>Dethiosulfatibacter</taxon>
    </lineage>
</organism>
<dbReference type="Proteomes" id="UP000184052">
    <property type="component" value="Unassembled WGS sequence"/>
</dbReference>
<feature type="transmembrane region" description="Helical" evidence="6">
    <location>
        <begin position="187"/>
        <end position="205"/>
    </location>
</feature>
<keyword evidence="8" id="KW-1185">Reference proteome</keyword>
<evidence type="ECO:0000313" key="7">
    <source>
        <dbReference type="EMBL" id="SHI39617.1"/>
    </source>
</evidence>
<feature type="transmembrane region" description="Helical" evidence="6">
    <location>
        <begin position="407"/>
        <end position="429"/>
    </location>
</feature>
<dbReference type="EMBL" id="FQZL01000004">
    <property type="protein sequence ID" value="SHI39617.1"/>
    <property type="molecule type" value="Genomic_DNA"/>
</dbReference>
<gene>
    <name evidence="7" type="ORF">SAMN02745751_00238</name>
</gene>
<dbReference type="PANTHER" id="PTHR42770:SF7">
    <property type="entry name" value="MEMBRANE PROTEIN"/>
    <property type="match status" value="1"/>
</dbReference>
<dbReference type="RefSeq" id="WP_073045834.1">
    <property type="nucleotide sequence ID" value="NZ_FQZL01000004.1"/>
</dbReference>
<reference evidence="7 8" key="1">
    <citation type="submission" date="2016-11" db="EMBL/GenBank/DDBJ databases">
        <authorList>
            <person name="Jaros S."/>
            <person name="Januszkiewicz K."/>
            <person name="Wedrychowicz H."/>
        </authorList>
    </citation>
    <scope>NUCLEOTIDE SEQUENCE [LARGE SCALE GENOMIC DNA]</scope>
    <source>
        <strain evidence="7 8">DSM 17477</strain>
    </source>
</reference>
<evidence type="ECO:0000256" key="1">
    <source>
        <dbReference type="ARBA" id="ARBA00004651"/>
    </source>
</evidence>
<evidence type="ECO:0000256" key="2">
    <source>
        <dbReference type="ARBA" id="ARBA00022475"/>
    </source>
</evidence>
<evidence type="ECO:0000313" key="8">
    <source>
        <dbReference type="Proteomes" id="UP000184052"/>
    </source>
</evidence>
<keyword evidence="5 6" id="KW-0472">Membrane</keyword>